<evidence type="ECO:0000313" key="2">
    <source>
        <dbReference type="EMBL" id="CAI4017331.1"/>
    </source>
</evidence>
<gene>
    <name evidence="2" type="ORF">C1SCF055_LOCUS41984</name>
</gene>
<dbReference type="EMBL" id="CAMXCT020006630">
    <property type="protein sequence ID" value="CAL1170706.1"/>
    <property type="molecule type" value="Genomic_DNA"/>
</dbReference>
<proteinExistence type="predicted"/>
<evidence type="ECO:0000313" key="4">
    <source>
        <dbReference type="Proteomes" id="UP001152797"/>
    </source>
</evidence>
<accession>A0A9P1DW73</accession>
<dbReference type="EMBL" id="CAMXCT030006630">
    <property type="protein sequence ID" value="CAL4804643.1"/>
    <property type="molecule type" value="Genomic_DNA"/>
</dbReference>
<reference evidence="3 4" key="2">
    <citation type="submission" date="2024-05" db="EMBL/GenBank/DDBJ databases">
        <authorList>
            <person name="Chen Y."/>
            <person name="Shah S."/>
            <person name="Dougan E. K."/>
            <person name="Thang M."/>
            <person name="Chan C."/>
        </authorList>
    </citation>
    <scope>NUCLEOTIDE SEQUENCE [LARGE SCALE GENOMIC DNA]</scope>
</reference>
<name>A0A9P1DW73_9DINO</name>
<protein>
    <submittedName>
        <fullName evidence="2">Uncharacterized protein</fullName>
    </submittedName>
</protein>
<organism evidence="2">
    <name type="scientific">Cladocopium goreaui</name>
    <dbReference type="NCBI Taxonomy" id="2562237"/>
    <lineage>
        <taxon>Eukaryota</taxon>
        <taxon>Sar</taxon>
        <taxon>Alveolata</taxon>
        <taxon>Dinophyceae</taxon>
        <taxon>Suessiales</taxon>
        <taxon>Symbiodiniaceae</taxon>
        <taxon>Cladocopium</taxon>
    </lineage>
</organism>
<evidence type="ECO:0000256" key="1">
    <source>
        <dbReference type="SAM" id="MobiDB-lite"/>
    </source>
</evidence>
<keyword evidence="4" id="KW-1185">Reference proteome</keyword>
<dbReference type="EMBL" id="CAMXCT010006630">
    <property type="protein sequence ID" value="CAI4017331.1"/>
    <property type="molecule type" value="Genomic_DNA"/>
</dbReference>
<dbReference type="AlphaFoldDB" id="A0A9P1DW73"/>
<reference evidence="2" key="1">
    <citation type="submission" date="2022-10" db="EMBL/GenBank/DDBJ databases">
        <authorList>
            <person name="Chen Y."/>
            <person name="Dougan E. K."/>
            <person name="Chan C."/>
            <person name="Rhodes N."/>
            <person name="Thang M."/>
        </authorList>
    </citation>
    <scope>NUCLEOTIDE SEQUENCE</scope>
</reference>
<sequence length="110" mass="12315">MPVTGRGIQCNFCSFMDCFRLMRQASQPESNEMLFVGHEVATEAVSIAANLPNETRQPQEPLRPRRQRPPFPGVPVDPASVGLELLPVLNESQLQHVFETRTRATRAAEN</sequence>
<evidence type="ECO:0000313" key="3">
    <source>
        <dbReference type="EMBL" id="CAL4804643.1"/>
    </source>
</evidence>
<comment type="caution">
    <text evidence="2">The sequence shown here is derived from an EMBL/GenBank/DDBJ whole genome shotgun (WGS) entry which is preliminary data.</text>
</comment>
<feature type="region of interest" description="Disordered" evidence="1">
    <location>
        <begin position="49"/>
        <end position="76"/>
    </location>
</feature>
<dbReference type="Proteomes" id="UP001152797">
    <property type="component" value="Unassembled WGS sequence"/>
</dbReference>